<dbReference type="KEGG" id="fgi:OP10G_0227"/>
<dbReference type="Pfam" id="PF14559">
    <property type="entry name" value="TPR_19"/>
    <property type="match status" value="1"/>
</dbReference>
<feature type="repeat" description="TPR" evidence="1">
    <location>
        <begin position="5"/>
        <end position="38"/>
    </location>
</feature>
<name>A0A068NLI1_FIMGI</name>
<dbReference type="Gene3D" id="1.25.40.10">
    <property type="entry name" value="Tetratricopeptide repeat domain"/>
    <property type="match status" value="1"/>
</dbReference>
<gene>
    <name evidence="2" type="ORF">OP10G_0227</name>
</gene>
<dbReference type="AlphaFoldDB" id="A0A068NLI1"/>
<evidence type="ECO:0000256" key="1">
    <source>
        <dbReference type="PROSITE-ProRule" id="PRU00339"/>
    </source>
</evidence>
<dbReference type="SMART" id="SM00028">
    <property type="entry name" value="TPR"/>
    <property type="match status" value="3"/>
</dbReference>
<dbReference type="Pfam" id="PF13181">
    <property type="entry name" value="TPR_8"/>
    <property type="match status" value="1"/>
</dbReference>
<dbReference type="STRING" id="661478.OP10G_0227"/>
<evidence type="ECO:0000313" key="3">
    <source>
        <dbReference type="Proteomes" id="UP000027982"/>
    </source>
</evidence>
<dbReference type="InterPro" id="IPR019734">
    <property type="entry name" value="TPR_rpt"/>
</dbReference>
<dbReference type="InterPro" id="IPR011990">
    <property type="entry name" value="TPR-like_helical_dom_sf"/>
</dbReference>
<dbReference type="PROSITE" id="PS50005">
    <property type="entry name" value="TPR"/>
    <property type="match status" value="1"/>
</dbReference>
<dbReference type="HOGENOM" id="CLU_2093203_0_0_0"/>
<dbReference type="Proteomes" id="UP000027982">
    <property type="component" value="Chromosome"/>
</dbReference>
<dbReference type="RefSeq" id="WP_025227735.1">
    <property type="nucleotide sequence ID" value="NZ_CP007139.1"/>
</dbReference>
<dbReference type="eggNOG" id="COG0457">
    <property type="taxonomic scope" value="Bacteria"/>
</dbReference>
<accession>A0A068NLI1</accession>
<organism evidence="2 3">
    <name type="scientific">Fimbriimonas ginsengisoli Gsoil 348</name>
    <dbReference type="NCBI Taxonomy" id="661478"/>
    <lineage>
        <taxon>Bacteria</taxon>
        <taxon>Bacillati</taxon>
        <taxon>Armatimonadota</taxon>
        <taxon>Fimbriimonadia</taxon>
        <taxon>Fimbriimonadales</taxon>
        <taxon>Fimbriimonadaceae</taxon>
        <taxon>Fimbriimonas</taxon>
    </lineage>
</organism>
<sequence>MTMDIEQTYQLGFQLRCDGRYAEAKQVFERVLSANPGHIDSLHQVALIKGFEGDFDGSLADLEKLSAQSPQNLTIRYDLAMTQMMLGMYEEACSNLRYILSVNPTHEKALQQSTYC</sequence>
<keyword evidence="1" id="KW-0802">TPR repeat</keyword>
<evidence type="ECO:0000313" key="2">
    <source>
        <dbReference type="EMBL" id="AIE83595.1"/>
    </source>
</evidence>
<dbReference type="OrthoDB" id="9798681at2"/>
<dbReference type="SUPFAM" id="SSF48452">
    <property type="entry name" value="TPR-like"/>
    <property type="match status" value="1"/>
</dbReference>
<proteinExistence type="predicted"/>
<reference evidence="2 3" key="1">
    <citation type="journal article" date="2014" name="PLoS ONE">
        <title>The first complete genome sequence of the class fimbriimonadia in the phylum armatimonadetes.</title>
        <authorList>
            <person name="Hu Z.Y."/>
            <person name="Wang Y.Z."/>
            <person name="Im W.T."/>
            <person name="Wang S.Y."/>
            <person name="Zhao G.P."/>
            <person name="Zheng H.J."/>
            <person name="Quan Z.X."/>
        </authorList>
    </citation>
    <scope>NUCLEOTIDE SEQUENCE [LARGE SCALE GENOMIC DNA]</scope>
    <source>
        <strain evidence="2">Gsoil 348</strain>
    </source>
</reference>
<dbReference type="EMBL" id="CP007139">
    <property type="protein sequence ID" value="AIE83595.1"/>
    <property type="molecule type" value="Genomic_DNA"/>
</dbReference>
<keyword evidence="3" id="KW-1185">Reference proteome</keyword>
<protein>
    <submittedName>
        <fullName evidence="2">Uncharacterized protein</fullName>
    </submittedName>
</protein>